<sequence>MQARNPFTPGDALSPPFGDHNGAVCPEWRFPFPPRGRSLPPSVHFPRRPPSPSFFEIVVNARNPV</sequence>
<evidence type="ECO:0000313" key="1">
    <source>
        <dbReference type="EMBL" id="CAI5780516.1"/>
    </source>
</evidence>
<dbReference type="EMBL" id="OX395132">
    <property type="protein sequence ID" value="CAI5780516.1"/>
    <property type="molecule type" value="Genomic_DNA"/>
</dbReference>
<reference evidence="1" key="1">
    <citation type="submission" date="2022-12" db="EMBL/GenBank/DDBJ databases">
        <authorList>
            <person name="Alioto T."/>
            <person name="Alioto T."/>
            <person name="Gomez Garrido J."/>
        </authorList>
    </citation>
    <scope>NUCLEOTIDE SEQUENCE</scope>
</reference>
<dbReference type="AlphaFoldDB" id="A0AA35KLN1"/>
<gene>
    <name evidence="1" type="ORF">PODLI_1B024479</name>
</gene>
<keyword evidence="2" id="KW-1185">Reference proteome</keyword>
<protein>
    <submittedName>
        <fullName evidence="1">Uncharacterized protein</fullName>
    </submittedName>
</protein>
<dbReference type="Proteomes" id="UP001178461">
    <property type="component" value="Chromosome 7"/>
</dbReference>
<name>A0AA35KLN1_9SAUR</name>
<proteinExistence type="predicted"/>
<organism evidence="1 2">
    <name type="scientific">Podarcis lilfordi</name>
    <name type="common">Lilford's wall lizard</name>
    <dbReference type="NCBI Taxonomy" id="74358"/>
    <lineage>
        <taxon>Eukaryota</taxon>
        <taxon>Metazoa</taxon>
        <taxon>Chordata</taxon>
        <taxon>Craniata</taxon>
        <taxon>Vertebrata</taxon>
        <taxon>Euteleostomi</taxon>
        <taxon>Lepidosauria</taxon>
        <taxon>Squamata</taxon>
        <taxon>Bifurcata</taxon>
        <taxon>Unidentata</taxon>
        <taxon>Episquamata</taxon>
        <taxon>Laterata</taxon>
        <taxon>Lacertibaenia</taxon>
        <taxon>Lacertidae</taxon>
        <taxon>Podarcis</taxon>
    </lineage>
</organism>
<evidence type="ECO:0000313" key="2">
    <source>
        <dbReference type="Proteomes" id="UP001178461"/>
    </source>
</evidence>
<accession>A0AA35KLN1</accession>